<dbReference type="AlphaFoldDB" id="A0A8K0WZ70"/>
<sequence>MAPVEGLRFDAKVSPSQLKNLELLKSGLFGDCEIVLGEITWRTHMFIICPRSKFFQLAFTGDWPEAKERRVKLQEEDFKEGEVNFILECMYADERKFTIENESGPASSGFESCARIYTQADFLMIPGICAMATDAVIFHEILHRSERVHHSFAPDWVRGMEHLYKKSADNEKHPMRQAMLSLCFQNALNRRAIKSSPDFKGLIRREPMFARDWVLALIADDRLQIGMFQQTVAK</sequence>
<dbReference type="Gene3D" id="3.30.710.10">
    <property type="entry name" value="Potassium Channel Kv1.1, Chain A"/>
    <property type="match status" value="1"/>
</dbReference>
<dbReference type="InterPro" id="IPR011333">
    <property type="entry name" value="SKP1/BTB/POZ_sf"/>
</dbReference>
<dbReference type="Pfam" id="PF00651">
    <property type="entry name" value="BTB"/>
    <property type="match status" value="1"/>
</dbReference>
<feature type="domain" description="BTB" evidence="1">
    <location>
        <begin position="30"/>
        <end position="99"/>
    </location>
</feature>
<protein>
    <recommendedName>
        <fullName evidence="1">BTB domain-containing protein</fullName>
    </recommendedName>
</protein>
<organism evidence="2 3">
    <name type="scientific">Plectosphaerella cucumerina</name>
    <dbReference type="NCBI Taxonomy" id="40658"/>
    <lineage>
        <taxon>Eukaryota</taxon>
        <taxon>Fungi</taxon>
        <taxon>Dikarya</taxon>
        <taxon>Ascomycota</taxon>
        <taxon>Pezizomycotina</taxon>
        <taxon>Sordariomycetes</taxon>
        <taxon>Hypocreomycetidae</taxon>
        <taxon>Glomerellales</taxon>
        <taxon>Plectosphaerellaceae</taxon>
        <taxon>Plectosphaerella</taxon>
    </lineage>
</organism>
<dbReference type="EMBL" id="JAGPXD010000006">
    <property type="protein sequence ID" value="KAH7349670.1"/>
    <property type="molecule type" value="Genomic_DNA"/>
</dbReference>
<dbReference type="Proteomes" id="UP000813385">
    <property type="component" value="Unassembled WGS sequence"/>
</dbReference>
<name>A0A8K0WZ70_9PEZI</name>
<proteinExistence type="predicted"/>
<evidence type="ECO:0000259" key="1">
    <source>
        <dbReference type="PROSITE" id="PS50097"/>
    </source>
</evidence>
<dbReference type="InterPro" id="IPR000210">
    <property type="entry name" value="BTB/POZ_dom"/>
</dbReference>
<dbReference type="CDD" id="cd18186">
    <property type="entry name" value="BTB_POZ_ZBTB_KLHL-like"/>
    <property type="match status" value="1"/>
</dbReference>
<gene>
    <name evidence="2" type="ORF">B0T11DRAFT_358601</name>
</gene>
<accession>A0A8K0WZ70</accession>
<dbReference type="SUPFAM" id="SSF54695">
    <property type="entry name" value="POZ domain"/>
    <property type="match status" value="1"/>
</dbReference>
<dbReference type="OrthoDB" id="6359816at2759"/>
<comment type="caution">
    <text evidence="2">The sequence shown here is derived from an EMBL/GenBank/DDBJ whole genome shotgun (WGS) entry which is preliminary data.</text>
</comment>
<reference evidence="2" key="1">
    <citation type="journal article" date="2021" name="Nat. Commun.">
        <title>Genetic determinants of endophytism in the Arabidopsis root mycobiome.</title>
        <authorList>
            <person name="Mesny F."/>
            <person name="Miyauchi S."/>
            <person name="Thiergart T."/>
            <person name="Pickel B."/>
            <person name="Atanasova L."/>
            <person name="Karlsson M."/>
            <person name="Huettel B."/>
            <person name="Barry K.W."/>
            <person name="Haridas S."/>
            <person name="Chen C."/>
            <person name="Bauer D."/>
            <person name="Andreopoulos W."/>
            <person name="Pangilinan J."/>
            <person name="LaButti K."/>
            <person name="Riley R."/>
            <person name="Lipzen A."/>
            <person name="Clum A."/>
            <person name="Drula E."/>
            <person name="Henrissat B."/>
            <person name="Kohler A."/>
            <person name="Grigoriev I.V."/>
            <person name="Martin F.M."/>
            <person name="Hacquard S."/>
        </authorList>
    </citation>
    <scope>NUCLEOTIDE SEQUENCE</scope>
    <source>
        <strain evidence="2">MPI-CAGE-AT-0016</strain>
    </source>
</reference>
<evidence type="ECO:0000313" key="2">
    <source>
        <dbReference type="EMBL" id="KAH7349670.1"/>
    </source>
</evidence>
<dbReference type="PROSITE" id="PS50097">
    <property type="entry name" value="BTB"/>
    <property type="match status" value="1"/>
</dbReference>
<keyword evidence="3" id="KW-1185">Reference proteome</keyword>
<evidence type="ECO:0000313" key="3">
    <source>
        <dbReference type="Proteomes" id="UP000813385"/>
    </source>
</evidence>